<proteinExistence type="predicted"/>
<comment type="caution">
    <text evidence="2">The sequence shown here is derived from an EMBL/GenBank/DDBJ whole genome shotgun (WGS) entry which is preliminary data.</text>
</comment>
<accession>A0ABV1WPG6</accession>
<keyword evidence="1" id="KW-1133">Transmembrane helix</keyword>
<name>A0ABV1WPG6_9ACTN</name>
<evidence type="ECO:0008006" key="4">
    <source>
        <dbReference type="Google" id="ProtNLM"/>
    </source>
</evidence>
<feature type="transmembrane region" description="Helical" evidence="1">
    <location>
        <begin position="234"/>
        <end position="256"/>
    </location>
</feature>
<dbReference type="RefSeq" id="WP_350776531.1">
    <property type="nucleotide sequence ID" value="NZ_JBEPEK010000008.1"/>
</dbReference>
<organism evidence="2 3">
    <name type="scientific">Streptomyces hyaluromycini</name>
    <dbReference type="NCBI Taxonomy" id="1377993"/>
    <lineage>
        <taxon>Bacteria</taxon>
        <taxon>Bacillati</taxon>
        <taxon>Actinomycetota</taxon>
        <taxon>Actinomycetes</taxon>
        <taxon>Kitasatosporales</taxon>
        <taxon>Streptomycetaceae</taxon>
        <taxon>Streptomyces</taxon>
    </lineage>
</organism>
<reference evidence="2 3" key="1">
    <citation type="submission" date="2024-06" db="EMBL/GenBank/DDBJ databases">
        <title>The Natural Products Discovery Center: Release of the First 8490 Sequenced Strains for Exploring Actinobacteria Biosynthetic Diversity.</title>
        <authorList>
            <person name="Kalkreuter E."/>
            <person name="Kautsar S.A."/>
            <person name="Yang D."/>
            <person name="Bader C.D."/>
            <person name="Teijaro C.N."/>
            <person name="Fluegel L."/>
            <person name="Davis C.M."/>
            <person name="Simpson J.R."/>
            <person name="Lauterbach L."/>
            <person name="Steele A.D."/>
            <person name="Gui C."/>
            <person name="Meng S."/>
            <person name="Li G."/>
            <person name="Viehrig K."/>
            <person name="Ye F."/>
            <person name="Su P."/>
            <person name="Kiefer A.F."/>
            <person name="Nichols A."/>
            <person name="Cepeda A.J."/>
            <person name="Yan W."/>
            <person name="Fan B."/>
            <person name="Jiang Y."/>
            <person name="Adhikari A."/>
            <person name="Zheng C.-J."/>
            <person name="Schuster L."/>
            <person name="Cowan T.M."/>
            <person name="Smanski M.J."/>
            <person name="Chevrette M.G."/>
            <person name="De Carvalho L.P.S."/>
            <person name="Shen B."/>
        </authorList>
    </citation>
    <scope>NUCLEOTIDE SEQUENCE [LARGE SCALE GENOMIC DNA]</scope>
    <source>
        <strain evidence="2 3">NPDC000234</strain>
    </source>
</reference>
<feature type="transmembrane region" description="Helical" evidence="1">
    <location>
        <begin position="131"/>
        <end position="151"/>
    </location>
</feature>
<sequence>MASEDERSVDELFAELPEKWQRSLEEVGLGLPELRRIAAGPDGMRRVRTILAEFSEATTGPRPARAGRTGYGGGTPVWPWARLLLVAAVSVVVCLLSSLFIGKAAAFVGLLLGLPVFWVAFKTRDSRGAPVARYVTAAAYLVLVLVGSYFANAWYLQLRGVEQTVTIATPTRQWTHGTRETYCRVRLRDGSVHEVVDNRENCADRIGQTTTAVVDPAGHYKPSLGTKSEIGGVLEGYVCLGAAAVLVLAPVTVVAMGRRKRYDQALGTAV</sequence>
<evidence type="ECO:0000256" key="1">
    <source>
        <dbReference type="SAM" id="Phobius"/>
    </source>
</evidence>
<evidence type="ECO:0000313" key="2">
    <source>
        <dbReference type="EMBL" id="MER7178303.1"/>
    </source>
</evidence>
<gene>
    <name evidence="2" type="ORF">ABT404_02205</name>
</gene>
<protein>
    <recommendedName>
        <fullName evidence="4">Integral membrane protein</fullName>
    </recommendedName>
</protein>
<dbReference type="EMBL" id="JBEPEK010000008">
    <property type="protein sequence ID" value="MER7178303.1"/>
    <property type="molecule type" value="Genomic_DNA"/>
</dbReference>
<keyword evidence="1" id="KW-0812">Transmembrane</keyword>
<keyword evidence="3" id="KW-1185">Reference proteome</keyword>
<dbReference type="Proteomes" id="UP001474181">
    <property type="component" value="Unassembled WGS sequence"/>
</dbReference>
<feature type="transmembrane region" description="Helical" evidence="1">
    <location>
        <begin position="86"/>
        <end position="119"/>
    </location>
</feature>
<evidence type="ECO:0000313" key="3">
    <source>
        <dbReference type="Proteomes" id="UP001474181"/>
    </source>
</evidence>
<keyword evidence="1" id="KW-0472">Membrane</keyword>